<feature type="compositionally biased region" description="Low complexity" evidence="1">
    <location>
        <begin position="1"/>
        <end position="12"/>
    </location>
</feature>
<keyword evidence="3" id="KW-1185">Reference proteome</keyword>
<dbReference type="Proteomes" id="UP000033423">
    <property type="component" value="Unassembled WGS sequence"/>
</dbReference>
<evidence type="ECO:0000313" key="2">
    <source>
        <dbReference type="EMBL" id="KJU87010.1"/>
    </source>
</evidence>
<protein>
    <submittedName>
        <fullName evidence="2">Uncharacterized protein</fullName>
    </submittedName>
</protein>
<evidence type="ECO:0000256" key="1">
    <source>
        <dbReference type="SAM" id="MobiDB-lite"/>
    </source>
</evidence>
<organism evidence="2 3">
    <name type="scientific">Candidatus Magnetobacterium bavaricum</name>
    <dbReference type="NCBI Taxonomy" id="29290"/>
    <lineage>
        <taxon>Bacteria</taxon>
        <taxon>Pseudomonadati</taxon>
        <taxon>Nitrospirota</taxon>
        <taxon>Thermodesulfovibrionia</taxon>
        <taxon>Thermodesulfovibrionales</taxon>
        <taxon>Candidatus Magnetobacteriaceae</taxon>
        <taxon>Candidatus Magnetobacterium</taxon>
    </lineage>
</organism>
<gene>
    <name evidence="2" type="ORF">MBAV_000797</name>
</gene>
<comment type="caution">
    <text evidence="2">The sequence shown here is derived from an EMBL/GenBank/DDBJ whole genome shotgun (WGS) entry which is preliminary data.</text>
</comment>
<proteinExistence type="predicted"/>
<feature type="region of interest" description="Disordered" evidence="1">
    <location>
        <begin position="1"/>
        <end position="21"/>
    </location>
</feature>
<dbReference type="EMBL" id="LACI01000364">
    <property type="protein sequence ID" value="KJU87010.1"/>
    <property type="molecule type" value="Genomic_DNA"/>
</dbReference>
<accession>A0A0F3GYQ3</accession>
<reference evidence="2 3" key="1">
    <citation type="submission" date="2015-02" db="EMBL/GenBank/DDBJ databases">
        <title>Single-cell genomics of uncultivated deep-branching MTB reveals a conserved set of magnetosome genes.</title>
        <authorList>
            <person name="Kolinko S."/>
            <person name="Richter M."/>
            <person name="Glockner F.O."/>
            <person name="Brachmann A."/>
            <person name="Schuler D."/>
        </authorList>
    </citation>
    <scope>NUCLEOTIDE SEQUENCE [LARGE SCALE GENOMIC DNA]</scope>
    <source>
        <strain evidence="2">TM-1</strain>
    </source>
</reference>
<sequence length="65" mass="7110">MSTVSISVSISSGTKRQTSSMRAMTSSIVEPLRMSLTLSCSSLVKSMLPREEGMAYIIFLYLTTL</sequence>
<dbReference type="AlphaFoldDB" id="A0A0F3GYQ3"/>
<name>A0A0F3GYQ3_9BACT</name>
<evidence type="ECO:0000313" key="3">
    <source>
        <dbReference type="Proteomes" id="UP000033423"/>
    </source>
</evidence>